<proteinExistence type="predicted"/>
<dbReference type="InParanoid" id="A0A251UJD9"/>
<gene>
    <name evidence="2" type="ORF">HannXRQ_Chr06g0183061</name>
    <name evidence="1" type="ORF">HanXRQr2_Chr06g0271391</name>
</gene>
<dbReference type="InterPro" id="IPR027443">
    <property type="entry name" value="IPNS-like_sf"/>
</dbReference>
<dbReference type="EMBL" id="CM007895">
    <property type="protein sequence ID" value="OTG23487.1"/>
    <property type="molecule type" value="Genomic_DNA"/>
</dbReference>
<sequence length="548" mass="61360">MFVPTLVFPDWLQWRSSSSYSLLGSSDYFSYDSGSSSFNLFPVWYTRSIGRNIYIYIQVQLPSTRSQLMAGNGLSNLGRVKLTDLVASEGLPSDTYKLSVSTLSQSLAQYSAAIIQFPANEAALLRCCLESARPYFNQKPSYPSAADINDSREWCKTSGYSADPQMWQESYDYRPGMTPNNDIEFPPAGLLDVFPLLGKAARAILDAVSFYLNLRSCAFTEILDSFPLRNREISSSVLSVTCHARPSFHHNLATQEEEEDDVVVMFSDHDHQVDKSVLSIIKSDKAGFHIRDFSGRWVLVDGDLGPQEAVVYPGLALYHATAGYVSPALHRTDISSSGNNMYGRSSLSFKLMPKSMTSLSCSEMRAAGHGVEPQFQIPVSVDDFMQRSHPLDQLFNRNSFPAFSFPTAQQGSMKPLMKRKKNNSRLKPLPPSKRLRLEAQRVLKERVQDIADKKGIKLRFCTLKECESHIHTLDSPCGNIRLEIGWPPGVPFVHPHDLPNKAKIGFLETYEPGWSANHDMELSLIETGQPSQPADNWVGLCCKKRRTV</sequence>
<protein>
    <submittedName>
        <fullName evidence="2">Putative 2-oxoglutarate (2OG) and Fe(II)-dependent oxygenase superfamily protein</fullName>
    </submittedName>
</protein>
<keyword evidence="3" id="KW-1185">Reference proteome</keyword>
<evidence type="ECO:0000313" key="1">
    <source>
        <dbReference type="EMBL" id="KAF5803443.1"/>
    </source>
</evidence>
<reference evidence="1 3" key="1">
    <citation type="journal article" date="2017" name="Nature">
        <title>The sunflower genome provides insights into oil metabolism, flowering and Asterid evolution.</title>
        <authorList>
            <person name="Badouin H."/>
            <person name="Gouzy J."/>
            <person name="Grassa C.J."/>
            <person name="Murat F."/>
            <person name="Staton S.E."/>
            <person name="Cottret L."/>
            <person name="Lelandais-Briere C."/>
            <person name="Owens G.L."/>
            <person name="Carrere S."/>
            <person name="Mayjonade B."/>
            <person name="Legrand L."/>
            <person name="Gill N."/>
            <person name="Kane N.C."/>
            <person name="Bowers J.E."/>
            <person name="Hubner S."/>
            <person name="Bellec A."/>
            <person name="Berard A."/>
            <person name="Berges H."/>
            <person name="Blanchet N."/>
            <person name="Boniface M.C."/>
            <person name="Brunel D."/>
            <person name="Catrice O."/>
            <person name="Chaidir N."/>
            <person name="Claudel C."/>
            <person name="Donnadieu C."/>
            <person name="Faraut T."/>
            <person name="Fievet G."/>
            <person name="Helmstetter N."/>
            <person name="King M."/>
            <person name="Knapp S.J."/>
            <person name="Lai Z."/>
            <person name="Le Paslier M.C."/>
            <person name="Lippi Y."/>
            <person name="Lorenzon L."/>
            <person name="Mandel J.R."/>
            <person name="Marage G."/>
            <person name="Marchand G."/>
            <person name="Marquand E."/>
            <person name="Bret-Mestries E."/>
            <person name="Morien E."/>
            <person name="Nambeesan S."/>
            <person name="Nguyen T."/>
            <person name="Pegot-Espagnet P."/>
            <person name="Pouilly N."/>
            <person name="Raftis F."/>
            <person name="Sallet E."/>
            <person name="Schiex T."/>
            <person name="Thomas J."/>
            <person name="Vandecasteele C."/>
            <person name="Vares D."/>
            <person name="Vear F."/>
            <person name="Vautrin S."/>
            <person name="Crespi M."/>
            <person name="Mangin B."/>
            <person name="Burke J.M."/>
            <person name="Salse J."/>
            <person name="Munos S."/>
            <person name="Vincourt P."/>
            <person name="Rieseberg L.H."/>
            <person name="Langlade N.B."/>
        </authorList>
    </citation>
    <scope>NUCLEOTIDE SEQUENCE [LARGE SCALE GENOMIC DNA]</scope>
    <source>
        <strain evidence="3">cv. SF193</strain>
        <tissue evidence="1">Leaves</tissue>
    </source>
</reference>
<accession>A0A251UJD9</accession>
<dbReference type="EMBL" id="MNCJ02000321">
    <property type="protein sequence ID" value="KAF5803443.1"/>
    <property type="molecule type" value="Genomic_DNA"/>
</dbReference>
<evidence type="ECO:0000313" key="3">
    <source>
        <dbReference type="Proteomes" id="UP000215914"/>
    </source>
</evidence>
<dbReference type="Gene3D" id="2.60.120.330">
    <property type="entry name" value="B-lactam Antibiotic, Isopenicillin N Synthase, Chain"/>
    <property type="match status" value="1"/>
</dbReference>
<dbReference type="PANTHER" id="PTHR33644:SF2">
    <property type="entry name" value="2-OXOGLUTARATE (2OG) AND FE(II)-DEPENDENT OXYGENASE SUPERFAMILY PROTEIN"/>
    <property type="match status" value="1"/>
</dbReference>
<dbReference type="Proteomes" id="UP000215914">
    <property type="component" value="Chromosome 6"/>
</dbReference>
<dbReference type="SUPFAM" id="SSF51197">
    <property type="entry name" value="Clavaminate synthase-like"/>
    <property type="match status" value="1"/>
</dbReference>
<evidence type="ECO:0000313" key="2">
    <source>
        <dbReference type="EMBL" id="OTG23487.1"/>
    </source>
</evidence>
<name>A0A251UJD9_HELAN</name>
<dbReference type="OMA" id="RDCESHI"/>
<dbReference type="AlphaFoldDB" id="A0A251UJD9"/>
<organism evidence="2 3">
    <name type="scientific">Helianthus annuus</name>
    <name type="common">Common sunflower</name>
    <dbReference type="NCBI Taxonomy" id="4232"/>
    <lineage>
        <taxon>Eukaryota</taxon>
        <taxon>Viridiplantae</taxon>
        <taxon>Streptophyta</taxon>
        <taxon>Embryophyta</taxon>
        <taxon>Tracheophyta</taxon>
        <taxon>Spermatophyta</taxon>
        <taxon>Magnoliopsida</taxon>
        <taxon>eudicotyledons</taxon>
        <taxon>Gunneridae</taxon>
        <taxon>Pentapetalae</taxon>
        <taxon>asterids</taxon>
        <taxon>campanulids</taxon>
        <taxon>Asterales</taxon>
        <taxon>Asteraceae</taxon>
        <taxon>Asteroideae</taxon>
        <taxon>Heliantheae alliance</taxon>
        <taxon>Heliantheae</taxon>
        <taxon>Helianthus</taxon>
    </lineage>
</organism>
<dbReference type="FunCoup" id="A0A251UJD9">
    <property type="interactions" value="2897"/>
</dbReference>
<dbReference type="PANTHER" id="PTHR33644">
    <property type="entry name" value="U-BOX DOMAIN-CONTAINING PROTEIN 62-RELATED"/>
    <property type="match status" value="1"/>
</dbReference>
<reference evidence="1" key="3">
    <citation type="submission" date="2020-06" db="EMBL/GenBank/DDBJ databases">
        <title>Helianthus annuus Genome sequencing and assembly Release 2.</title>
        <authorList>
            <person name="Gouzy J."/>
            <person name="Langlade N."/>
            <person name="Munos S."/>
        </authorList>
    </citation>
    <scope>NUCLEOTIDE SEQUENCE</scope>
    <source>
        <tissue evidence="1">Leaves</tissue>
    </source>
</reference>
<dbReference type="Gramene" id="mRNA:HanXRQr2_Chr06g0271391">
    <property type="protein sequence ID" value="mRNA:HanXRQr2_Chr06g0271391"/>
    <property type="gene ID" value="HanXRQr2_Chr06g0271391"/>
</dbReference>
<reference evidence="2" key="2">
    <citation type="submission" date="2017-02" db="EMBL/GenBank/DDBJ databases">
        <title>Sunflower complete genome.</title>
        <authorList>
            <person name="Langlade N."/>
            <person name="Munos S."/>
        </authorList>
    </citation>
    <scope>NUCLEOTIDE SEQUENCE [LARGE SCALE GENOMIC DNA]</scope>
    <source>
        <tissue evidence="2">Leaves</tissue>
    </source>
</reference>